<dbReference type="STRING" id="200361.A0A453NI39"/>
<proteinExistence type="predicted"/>
<name>A0A453NI39_AEGTS</name>
<organism evidence="1 2">
    <name type="scientific">Aegilops tauschii subsp. strangulata</name>
    <name type="common">Goatgrass</name>
    <dbReference type="NCBI Taxonomy" id="200361"/>
    <lineage>
        <taxon>Eukaryota</taxon>
        <taxon>Viridiplantae</taxon>
        <taxon>Streptophyta</taxon>
        <taxon>Embryophyta</taxon>
        <taxon>Tracheophyta</taxon>
        <taxon>Spermatophyta</taxon>
        <taxon>Magnoliopsida</taxon>
        <taxon>Liliopsida</taxon>
        <taxon>Poales</taxon>
        <taxon>Poaceae</taxon>
        <taxon>BOP clade</taxon>
        <taxon>Pooideae</taxon>
        <taxon>Triticodae</taxon>
        <taxon>Triticeae</taxon>
        <taxon>Triticinae</taxon>
        <taxon>Aegilops</taxon>
    </lineage>
</organism>
<accession>A0A453NI39</accession>
<reference evidence="1" key="5">
    <citation type="journal article" date="2021" name="G3 (Bethesda)">
        <title>Aegilops tauschii genome assembly Aet v5.0 features greater sequence contiguity and improved annotation.</title>
        <authorList>
            <person name="Wang L."/>
            <person name="Zhu T."/>
            <person name="Rodriguez J.C."/>
            <person name="Deal K.R."/>
            <person name="Dubcovsky J."/>
            <person name="McGuire P.E."/>
            <person name="Lux T."/>
            <person name="Spannagl M."/>
            <person name="Mayer K.F.X."/>
            <person name="Baldrich P."/>
            <person name="Meyers B.C."/>
            <person name="Huo N."/>
            <person name="Gu Y.Q."/>
            <person name="Zhou H."/>
            <person name="Devos K.M."/>
            <person name="Bennetzen J.L."/>
            <person name="Unver T."/>
            <person name="Budak H."/>
            <person name="Gulick P.J."/>
            <person name="Galiba G."/>
            <person name="Kalapos B."/>
            <person name="Nelson D.R."/>
            <person name="Li P."/>
            <person name="You F.M."/>
            <person name="Luo M.C."/>
            <person name="Dvorak J."/>
        </authorList>
    </citation>
    <scope>NUCLEOTIDE SEQUENCE [LARGE SCALE GENOMIC DNA]</scope>
    <source>
        <strain evidence="1">cv. AL8/78</strain>
    </source>
</reference>
<dbReference type="AlphaFoldDB" id="A0A453NI39"/>
<dbReference type="Gramene" id="AET6Gv20379600.1">
    <property type="protein sequence ID" value="AET6Gv20379600.1"/>
    <property type="gene ID" value="AET6Gv20379600"/>
</dbReference>
<dbReference type="EnsemblPlants" id="AET6Gv20379600.1">
    <property type="protein sequence ID" value="AET6Gv20379600.1"/>
    <property type="gene ID" value="AET6Gv20379600"/>
</dbReference>
<protein>
    <submittedName>
        <fullName evidence="1">Uncharacterized protein</fullName>
    </submittedName>
</protein>
<evidence type="ECO:0000313" key="2">
    <source>
        <dbReference type="Proteomes" id="UP000015105"/>
    </source>
</evidence>
<reference evidence="2" key="2">
    <citation type="journal article" date="2017" name="Nat. Plants">
        <title>The Aegilops tauschii genome reveals multiple impacts of transposons.</title>
        <authorList>
            <person name="Zhao G."/>
            <person name="Zou C."/>
            <person name="Li K."/>
            <person name="Wang K."/>
            <person name="Li T."/>
            <person name="Gao L."/>
            <person name="Zhang X."/>
            <person name="Wang H."/>
            <person name="Yang Z."/>
            <person name="Liu X."/>
            <person name="Jiang W."/>
            <person name="Mao L."/>
            <person name="Kong X."/>
            <person name="Jiao Y."/>
            <person name="Jia J."/>
        </authorList>
    </citation>
    <scope>NUCLEOTIDE SEQUENCE [LARGE SCALE GENOMIC DNA]</scope>
    <source>
        <strain evidence="2">cv. AL8/78</strain>
    </source>
</reference>
<evidence type="ECO:0000313" key="1">
    <source>
        <dbReference type="EnsemblPlants" id="AET6Gv20379600.1"/>
    </source>
</evidence>
<dbReference type="Proteomes" id="UP000015105">
    <property type="component" value="Chromosome 6D"/>
</dbReference>
<keyword evidence="2" id="KW-1185">Reference proteome</keyword>
<reference evidence="2" key="1">
    <citation type="journal article" date="2014" name="Science">
        <title>Ancient hybridizations among the ancestral genomes of bread wheat.</title>
        <authorList>
            <consortium name="International Wheat Genome Sequencing Consortium,"/>
            <person name="Marcussen T."/>
            <person name="Sandve S.R."/>
            <person name="Heier L."/>
            <person name="Spannagl M."/>
            <person name="Pfeifer M."/>
            <person name="Jakobsen K.S."/>
            <person name="Wulff B.B."/>
            <person name="Steuernagel B."/>
            <person name="Mayer K.F."/>
            <person name="Olsen O.A."/>
        </authorList>
    </citation>
    <scope>NUCLEOTIDE SEQUENCE [LARGE SCALE GENOMIC DNA]</scope>
    <source>
        <strain evidence="2">cv. AL8/78</strain>
    </source>
</reference>
<reference evidence="1" key="3">
    <citation type="journal article" date="2017" name="Nature">
        <title>Genome sequence of the progenitor of the wheat D genome Aegilops tauschii.</title>
        <authorList>
            <person name="Luo M.C."/>
            <person name="Gu Y.Q."/>
            <person name="Puiu D."/>
            <person name="Wang H."/>
            <person name="Twardziok S.O."/>
            <person name="Deal K.R."/>
            <person name="Huo N."/>
            <person name="Zhu T."/>
            <person name="Wang L."/>
            <person name="Wang Y."/>
            <person name="McGuire P.E."/>
            <person name="Liu S."/>
            <person name="Long H."/>
            <person name="Ramasamy R.K."/>
            <person name="Rodriguez J.C."/>
            <person name="Van S.L."/>
            <person name="Yuan L."/>
            <person name="Wang Z."/>
            <person name="Xia Z."/>
            <person name="Xiao L."/>
            <person name="Anderson O.D."/>
            <person name="Ouyang S."/>
            <person name="Liang Y."/>
            <person name="Zimin A.V."/>
            <person name="Pertea G."/>
            <person name="Qi P."/>
            <person name="Bennetzen J.L."/>
            <person name="Dai X."/>
            <person name="Dawson M.W."/>
            <person name="Muller H.G."/>
            <person name="Kugler K."/>
            <person name="Rivarola-Duarte L."/>
            <person name="Spannagl M."/>
            <person name="Mayer K.F.X."/>
            <person name="Lu F.H."/>
            <person name="Bevan M.W."/>
            <person name="Leroy P."/>
            <person name="Li P."/>
            <person name="You F.M."/>
            <person name="Sun Q."/>
            <person name="Liu Z."/>
            <person name="Lyons E."/>
            <person name="Wicker T."/>
            <person name="Salzberg S.L."/>
            <person name="Devos K.M."/>
            <person name="Dvorak J."/>
        </authorList>
    </citation>
    <scope>NUCLEOTIDE SEQUENCE [LARGE SCALE GENOMIC DNA]</scope>
    <source>
        <strain evidence="1">cv. AL8/78</strain>
    </source>
</reference>
<sequence length="143" mass="15041">QNCSLARSNKLLLGPQLVGVAALLLAAVGSPGGKARIALAADHPLLVVLERELQEVGRDRGGAAAAAAATEAQHQVERRLLLDVVVGQRAALVQLLPGEDQPLLHRRDPFLVLDFGLDIVDGVAALDLEGDGLPRQGLHKDLH</sequence>
<reference evidence="1" key="4">
    <citation type="submission" date="2019-03" db="UniProtKB">
        <authorList>
            <consortium name="EnsemblPlants"/>
        </authorList>
    </citation>
    <scope>IDENTIFICATION</scope>
</reference>